<sequence length="640" mass="69629">MSQKVESCIICENYRFWLELQLVDDKGQPLANVPYTLAERGTGRTMQGSSDPQGLIKAEGLTARPYTLSLEPQPLADALTTLSPPAAIQGNDKSLSDYCREQGYLLSENNRAGAFNLNVPTTVHRMTAGQISRSTHYQQCDKGYPLLFPYDHRRVIAIKRIAEPVFAKSVLRGEGNTDAGDTVEDLANFGLCDYNAYTCGIDAATKQPSQRSSSFLSLLGIGTANAFVAPMPPSPIGGFGGAAAGGAMGQQAINPPDINQDSRRFAFQSENDYAIAKGVSKGFGSSTWFDSARVLVGMIPNIYDGDSLTHPDLLEIAEIGGTAPTRIRVGFASTGTTAAAMASASQLIAYHTERDSGYDQVPVIKGELASEAEAREVLSLPIYQSPNGLPNANTQAEIYRFDAGGTTLYMGVAASGEIINISARIDDIPNEPIIHAGPSPQPQRVEKPEGFAIHESDTRPETLPIADDGIIWRHTGHDVEPVDFRDYILTVDRKDVKPTYVSLRGKSVEEKLKARGYDDVIINENGGLDYSKSKALYHNPDRLKPDGTPVEPIVKIKYTGNYPDDFEAANMAGFGQKSTPMLDGERYLWHHLDDYDPITNEGTMQLVVSDSHNGIQHKGGVSQFKDTNNVSEYPFRLPNK</sequence>
<dbReference type="RefSeq" id="WP_164455993.1">
    <property type="nucleotide sequence ID" value="NZ_CP135052.1"/>
</dbReference>
<dbReference type="Pfam" id="PF14414">
    <property type="entry name" value="WHH"/>
    <property type="match status" value="1"/>
</dbReference>
<dbReference type="InterPro" id="IPR032869">
    <property type="entry name" value="WHH_dom_containing"/>
</dbReference>
<keyword evidence="1" id="KW-0540">Nuclease</keyword>
<name>A0ABY9Z722_9GAMM</name>
<dbReference type="Proteomes" id="UP001163184">
    <property type="component" value="Chromosome"/>
</dbReference>
<keyword evidence="1" id="KW-0378">Hydrolase</keyword>
<keyword evidence="1" id="KW-0255">Endonuclease</keyword>
<proteinExistence type="predicted"/>
<organism evidence="1 2">
    <name type="scientific">Providencia hangzhouensis</name>
    <dbReference type="NCBI Taxonomy" id="3031799"/>
    <lineage>
        <taxon>Bacteria</taxon>
        <taxon>Pseudomonadati</taxon>
        <taxon>Pseudomonadota</taxon>
        <taxon>Gammaproteobacteria</taxon>
        <taxon>Enterobacterales</taxon>
        <taxon>Morganellaceae</taxon>
        <taxon>Providencia</taxon>
    </lineage>
</organism>
<dbReference type="GeneID" id="92276130"/>
<evidence type="ECO:0000313" key="2">
    <source>
        <dbReference type="Proteomes" id="UP001163184"/>
    </source>
</evidence>
<evidence type="ECO:0000313" key="1">
    <source>
        <dbReference type="EMBL" id="WNK23546.1"/>
    </source>
</evidence>
<reference evidence="1" key="1">
    <citation type="journal article" date="2023" name="Microbiol. Spectr.">
        <title>Whole-genome sequencing provides insights into a novel species: Providencia hangzhouensis associated with urinary tract infections.</title>
        <authorList>
            <person name="Dong X."/>
            <person name="Yu Y."/>
            <person name="Liu J."/>
            <person name="Cao D."/>
            <person name="Xiang Y."/>
            <person name="Bi K."/>
            <person name="Yuan X."/>
            <person name="Li S."/>
            <person name="Wu T."/>
            <person name="Zhang Y."/>
        </authorList>
    </citation>
    <scope>NUCLEOTIDE SEQUENCE</scope>
    <source>
        <strain evidence="1">PR-310</strain>
    </source>
</reference>
<dbReference type="EMBL" id="CP135052">
    <property type="protein sequence ID" value="WNK23546.1"/>
    <property type="molecule type" value="Genomic_DNA"/>
</dbReference>
<protein>
    <submittedName>
        <fullName evidence="1">HNH endonuclease</fullName>
    </submittedName>
</protein>
<dbReference type="GO" id="GO:0004519">
    <property type="term" value="F:endonuclease activity"/>
    <property type="evidence" value="ECO:0007669"/>
    <property type="project" value="UniProtKB-KW"/>
</dbReference>
<keyword evidence="2" id="KW-1185">Reference proteome</keyword>
<accession>A0ABY9Z722</accession>
<gene>
    <name evidence="1" type="ORF">PZ638_16685</name>
</gene>